<dbReference type="SUPFAM" id="SSF53850">
    <property type="entry name" value="Periplasmic binding protein-like II"/>
    <property type="match status" value="1"/>
</dbReference>
<dbReference type="Gene3D" id="3.40.190.10">
    <property type="entry name" value="Periplasmic binding protein-like II"/>
    <property type="match status" value="1"/>
</dbReference>
<keyword evidence="3" id="KW-1185">Reference proteome</keyword>
<feature type="signal peptide" evidence="1">
    <location>
        <begin position="1"/>
        <end position="20"/>
    </location>
</feature>
<dbReference type="PANTHER" id="PTHR43649">
    <property type="entry name" value="ARABINOSE-BINDING PROTEIN-RELATED"/>
    <property type="match status" value="1"/>
</dbReference>
<feature type="chain" id="PRO_5047096858" evidence="1">
    <location>
        <begin position="21"/>
        <end position="424"/>
    </location>
</feature>
<dbReference type="PROSITE" id="PS51257">
    <property type="entry name" value="PROKAR_LIPOPROTEIN"/>
    <property type="match status" value="1"/>
</dbReference>
<proteinExistence type="predicted"/>
<dbReference type="Pfam" id="PF01547">
    <property type="entry name" value="SBP_bac_1"/>
    <property type="match status" value="1"/>
</dbReference>
<gene>
    <name evidence="2" type="ORF">NFC73_09055</name>
</gene>
<dbReference type="EMBL" id="JANCLV010000005">
    <property type="protein sequence ID" value="MCP8999877.1"/>
    <property type="molecule type" value="Genomic_DNA"/>
</dbReference>
<dbReference type="RefSeq" id="WP_254749523.1">
    <property type="nucleotide sequence ID" value="NZ_JANCLV010000005.1"/>
</dbReference>
<evidence type="ECO:0000313" key="3">
    <source>
        <dbReference type="Proteomes" id="UP001524318"/>
    </source>
</evidence>
<dbReference type="Proteomes" id="UP001524318">
    <property type="component" value="Unassembled WGS sequence"/>
</dbReference>
<dbReference type="InterPro" id="IPR050490">
    <property type="entry name" value="Bact_solute-bd_prot1"/>
</dbReference>
<evidence type="ECO:0000256" key="1">
    <source>
        <dbReference type="SAM" id="SignalP"/>
    </source>
</evidence>
<comment type="caution">
    <text evidence="2">The sequence shown here is derived from an EMBL/GenBank/DDBJ whole genome shotgun (WGS) entry which is preliminary data.</text>
</comment>
<organism evidence="2 3">
    <name type="scientific">Pseudarthrobacter humi</name>
    <dbReference type="NCBI Taxonomy" id="2952523"/>
    <lineage>
        <taxon>Bacteria</taxon>
        <taxon>Bacillati</taxon>
        <taxon>Actinomycetota</taxon>
        <taxon>Actinomycetes</taxon>
        <taxon>Micrococcales</taxon>
        <taxon>Micrococcaceae</taxon>
        <taxon>Pseudarthrobacter</taxon>
    </lineage>
</organism>
<protein>
    <submittedName>
        <fullName evidence="2">Extracellular solute-binding protein</fullName>
    </submittedName>
</protein>
<sequence>MKKNALKVMAMSVGLGLALAACGSGSAPSSSTDDPAAATGSLRVMIPTYPLSNEGKAEFQKVVDDFNKTYPKMTIEPDFVTYDTMNEKISTSIASGSGYDVLVTGIGWIQPFAAKKVFKDLADVGVTKEDISTKTVEAMIPAVTHDEKVYGYPLIADARAVAFRKSAFIEAGLDPEKPPTSMAELKKAAEKLTKRDASGAITRPGFDFWAASGAYRQTFTTFLASTGTPLFVDGKPNFSNSEGVETLEWMKSMINNVQTFGQMNSAKKPLVYTNEAPMGMVGGAVDCSDKGIGQANCDDLSFFLLDSGTKAEFVGGDIASIGAKTKNAKAAWTFIESLIKPEANNAQAKLNSKIPATKDTAKTGQAQSNPLSKFVAENLSHAAYEGGASNWLEVRKSFNSGLDEALLGKRPAEEVLSSLAALSK</sequence>
<dbReference type="InterPro" id="IPR006059">
    <property type="entry name" value="SBP"/>
</dbReference>
<reference evidence="2 3" key="1">
    <citation type="submission" date="2022-06" db="EMBL/GenBank/DDBJ databases">
        <title>Pseudarthrobacter sp. strain RMG13 Genome sequencing and assembly.</title>
        <authorList>
            <person name="Kim I."/>
        </authorList>
    </citation>
    <scope>NUCLEOTIDE SEQUENCE [LARGE SCALE GENOMIC DNA]</scope>
    <source>
        <strain evidence="2 3">RMG13</strain>
    </source>
</reference>
<keyword evidence="1" id="KW-0732">Signal</keyword>
<evidence type="ECO:0000313" key="2">
    <source>
        <dbReference type="EMBL" id="MCP8999877.1"/>
    </source>
</evidence>
<name>A0ABT1LN65_9MICC</name>
<accession>A0ABT1LN65</accession>
<dbReference type="PANTHER" id="PTHR43649:SF12">
    <property type="entry name" value="DIACETYLCHITOBIOSE BINDING PROTEIN DASA"/>
    <property type="match status" value="1"/>
</dbReference>